<gene>
    <name evidence="3" type="ORF">PCAMFM013_S020g000072</name>
</gene>
<dbReference type="InterPro" id="IPR018961">
    <property type="entry name" value="DnaJ_homolog_subfam-C_membr-28"/>
</dbReference>
<dbReference type="PANTHER" id="PTHR39394">
    <property type="entry name" value="YALI0E31793P"/>
    <property type="match status" value="1"/>
</dbReference>
<accession>A0A0G4PL85</accession>
<evidence type="ECO:0000259" key="2">
    <source>
        <dbReference type="Pfam" id="PF09350"/>
    </source>
</evidence>
<dbReference type="Proteomes" id="UP000053732">
    <property type="component" value="Unassembled WGS sequence"/>
</dbReference>
<dbReference type="EMBL" id="HG793153">
    <property type="protein sequence ID" value="CRL26913.1"/>
    <property type="molecule type" value="Genomic_DNA"/>
</dbReference>
<sequence length="516" mass="57360">MPGKYSLSPQLRGVSSTCTFRAPIAPASRRFSAACHLNQTSPSPTAKAEDKDGSKEEEKDSPMGRRLAQMTEDAMLEGGRSAHRNIEQAGFSEELKNELAERIAATSFRSEYAAAHSIVEMPSAAGQGTRENAAAPKWTGIERVEDTTLRMLDDASKPIRMPYKIPNPVNLKLTPKPKKSRGERIAEAKERTSTYTLSQAPGFSEEEREDMRREMREQLTPGAHSMPISISGLSSLANERIEDAIARGQFEKIRRGKGVNTKTDHNASSAFIDTTEYFMNKIIQQQEIVPPWIEKQQQLGGELNRFRERLRADWRRHAAMLIASKGGSLDVQMKRAKAYAAAETRLADKAKLEASFKEDTSVSEINSDGRIVSKSETSQSPAIKNDSEEISEDLAHLPPLRDPGYLAIERSYHELAVKQINTLARSYNLQAPASAHKPYINLDRELNACYAAVAPELAEEIKRRATERARPVSIVPPVSSSKFGSLGMAQSVKVHEEDQSKGYGMKELWRDLFTKS</sequence>
<organism evidence="3 4">
    <name type="scientific">Penicillium camemberti (strain FM 013)</name>
    <dbReference type="NCBI Taxonomy" id="1429867"/>
    <lineage>
        <taxon>Eukaryota</taxon>
        <taxon>Fungi</taxon>
        <taxon>Dikarya</taxon>
        <taxon>Ascomycota</taxon>
        <taxon>Pezizomycotina</taxon>
        <taxon>Eurotiomycetes</taxon>
        <taxon>Eurotiomycetidae</taxon>
        <taxon>Eurotiales</taxon>
        <taxon>Aspergillaceae</taxon>
        <taxon>Penicillium</taxon>
    </lineage>
</organism>
<feature type="region of interest" description="Disordered" evidence="1">
    <location>
        <begin position="166"/>
        <end position="208"/>
    </location>
</feature>
<evidence type="ECO:0000256" key="1">
    <source>
        <dbReference type="SAM" id="MobiDB-lite"/>
    </source>
</evidence>
<feature type="compositionally biased region" description="Basic and acidic residues" evidence="1">
    <location>
        <begin position="47"/>
        <end position="63"/>
    </location>
</feature>
<proteinExistence type="predicted"/>
<dbReference type="Pfam" id="PF09350">
    <property type="entry name" value="DJC28_CD"/>
    <property type="match status" value="1"/>
</dbReference>
<dbReference type="PANTHER" id="PTHR39394:SF1">
    <property type="entry name" value="DNAJ HOMOLOGUE SUBFAMILY C MEMBER 28 CONSERVED DOMAIN-CONTAINING PROTEIN"/>
    <property type="match status" value="1"/>
</dbReference>
<protein>
    <submittedName>
        <fullName evidence="3">DnaJ homologue, subfamily C, member 28, conserved domain</fullName>
    </submittedName>
</protein>
<name>A0A0G4PL85_PENC3</name>
<feature type="domain" description="DnaJ homologue subfamily C member 28 conserved" evidence="2">
    <location>
        <begin position="236"/>
        <end position="307"/>
    </location>
</feature>
<evidence type="ECO:0000313" key="3">
    <source>
        <dbReference type="EMBL" id="CRL26913.1"/>
    </source>
</evidence>
<evidence type="ECO:0000313" key="4">
    <source>
        <dbReference type="Proteomes" id="UP000053732"/>
    </source>
</evidence>
<feature type="compositionally biased region" description="Basic and acidic residues" evidence="1">
    <location>
        <begin position="180"/>
        <end position="192"/>
    </location>
</feature>
<dbReference type="AlphaFoldDB" id="A0A0G4PL85"/>
<dbReference type="STRING" id="1429867.A0A0G4PL85"/>
<reference evidence="3 4" key="1">
    <citation type="journal article" date="2014" name="Nat. Commun.">
        <title>Multiple recent horizontal transfers of a large genomic region in cheese making fungi.</title>
        <authorList>
            <person name="Cheeseman K."/>
            <person name="Ropars J."/>
            <person name="Renault P."/>
            <person name="Dupont J."/>
            <person name="Gouzy J."/>
            <person name="Branca A."/>
            <person name="Abraham A.L."/>
            <person name="Ceppi M."/>
            <person name="Conseiller E."/>
            <person name="Debuchy R."/>
            <person name="Malagnac F."/>
            <person name="Goarin A."/>
            <person name="Silar P."/>
            <person name="Lacoste S."/>
            <person name="Sallet E."/>
            <person name="Bensimon A."/>
            <person name="Giraud T."/>
            <person name="Brygoo Y."/>
        </authorList>
    </citation>
    <scope>NUCLEOTIDE SEQUENCE [LARGE SCALE GENOMIC DNA]</scope>
    <source>
        <strain evidence="4">FM 013</strain>
    </source>
</reference>
<feature type="region of interest" description="Disordered" evidence="1">
    <location>
        <begin position="367"/>
        <end position="387"/>
    </location>
</feature>
<feature type="region of interest" description="Disordered" evidence="1">
    <location>
        <begin position="36"/>
        <end position="64"/>
    </location>
</feature>
<keyword evidence="4" id="KW-1185">Reference proteome</keyword>